<dbReference type="AlphaFoldDB" id="A0A8H5TQU6"/>
<comment type="caution">
    <text evidence="1">The sequence shown here is derived from an EMBL/GenBank/DDBJ whole genome shotgun (WGS) entry which is preliminary data.</text>
</comment>
<evidence type="ECO:0000313" key="1">
    <source>
        <dbReference type="EMBL" id="KAF5673857.1"/>
    </source>
</evidence>
<keyword evidence="2" id="KW-1185">Reference proteome</keyword>
<evidence type="ECO:0000313" key="2">
    <source>
        <dbReference type="Proteomes" id="UP000567885"/>
    </source>
</evidence>
<organism evidence="1 2">
    <name type="scientific">Fusarium heterosporum</name>
    <dbReference type="NCBI Taxonomy" id="42747"/>
    <lineage>
        <taxon>Eukaryota</taxon>
        <taxon>Fungi</taxon>
        <taxon>Dikarya</taxon>
        <taxon>Ascomycota</taxon>
        <taxon>Pezizomycotina</taxon>
        <taxon>Sordariomycetes</taxon>
        <taxon>Hypocreomycetidae</taxon>
        <taxon>Hypocreales</taxon>
        <taxon>Nectriaceae</taxon>
        <taxon>Fusarium</taxon>
        <taxon>Fusarium heterosporum species complex</taxon>
    </lineage>
</organism>
<accession>A0A8H5TQU6</accession>
<reference evidence="1 2" key="1">
    <citation type="submission" date="2020-05" db="EMBL/GenBank/DDBJ databases">
        <title>Identification and distribution of gene clusters putatively required for synthesis of sphingolipid metabolism inhibitors in phylogenetically diverse species of the filamentous fungus Fusarium.</title>
        <authorList>
            <person name="Kim H.-S."/>
            <person name="Busman M."/>
            <person name="Brown D.W."/>
            <person name="Divon H."/>
            <person name="Uhlig S."/>
            <person name="Proctor R.H."/>
        </authorList>
    </citation>
    <scope>NUCLEOTIDE SEQUENCE [LARGE SCALE GENOMIC DNA]</scope>
    <source>
        <strain evidence="1 2">NRRL 20693</strain>
    </source>
</reference>
<dbReference type="Proteomes" id="UP000567885">
    <property type="component" value="Unassembled WGS sequence"/>
</dbReference>
<name>A0A8H5TQU6_FUSHE</name>
<sequence length="303" mass="33979">MFPTFQQELLYQRHWSPADNLGRIKLVISEGVFHRSAENNRFERVKNLVIFSFQHAPQEILERLKIAWPNPDMWQQPSDPASQTDSSFGINDHMLMQPSPYVFEEQSASDFKDTCLVTTTLSTDQGPQVKLLDAPTDMAMSPWGHIVLPETEDLPPHLSTPQVQFPKENNNHAPTWAVSHGLTDASVGFPPVQQKFFRVCTPSNGSVPVGSVRPQVQRRRARGMTEVGPILGSDPARLLFGAPVQRSSRESFDWGTNERSPKRLRLNTPASAETLKGDHEDQILDPQLDYSSFELLGMPGGLI</sequence>
<protein>
    <submittedName>
        <fullName evidence="1">Uncharacterized protein</fullName>
    </submittedName>
</protein>
<gene>
    <name evidence="1" type="ORF">FHETE_3244</name>
</gene>
<proteinExistence type="predicted"/>
<dbReference type="EMBL" id="JAAGWQ010000051">
    <property type="protein sequence ID" value="KAF5673857.1"/>
    <property type="molecule type" value="Genomic_DNA"/>
</dbReference>
<dbReference type="OrthoDB" id="2014058at2759"/>